<dbReference type="GO" id="GO:0006865">
    <property type="term" value="P:amino acid transport"/>
    <property type="evidence" value="ECO:0007669"/>
    <property type="project" value="UniProtKB-KW"/>
</dbReference>
<dbReference type="Gene3D" id="1.10.3720.10">
    <property type="entry name" value="MetI-like"/>
    <property type="match status" value="1"/>
</dbReference>
<sequence length="489" mass="53886">MAMLLAVLPAHADGTLSWASDGQANVPYVFHDPADQNRLTGFEYEIVQALSRRFGMTPRFIQNDWDGLIPGLQRGLYGMVLDGIEMTPEHAEAVLFSRPYYVTAERITLRRDEPDYDTLEKLHGHVVGTIKDTLAERMLRHDPSITLRSYEEETNAYSDLRDGRLDAILLDGPIAQYYGQTQDDLKVVGAPIGRIAYGIAFAPGNHALHDRVDAALAGLIADGTLHRILARWGLWTPQMANETGDHSTPAVTPSAWDAYRAALAPRVGWRMKLDRYVGFIPLILHGAWLTLAVSALAMVLAVALGLLLALMRAYGPKPVVWAGTLYVEVVRGTPLLIQVLFIFYGLPSLGVRLSPFVAGVIALGLNYAAYEAENYRAGLTSVARGQMEAAIALNLTHRQALRLVIVPQAFRIVVPVMTNDFISLLKDSSLVSVITLTELSETYVRLSATYYDYLGPGLMVGAAYLVLGLPFVRLARWAERRMGRAISSR</sequence>
<dbReference type="Proteomes" id="UP000032679">
    <property type="component" value="Unassembled WGS sequence"/>
</dbReference>
<organism evidence="11 12">
    <name type="scientific">Tanticharoenia sakaeratensis NBRC 103193</name>
    <dbReference type="NCBI Taxonomy" id="1231623"/>
    <lineage>
        <taxon>Bacteria</taxon>
        <taxon>Pseudomonadati</taxon>
        <taxon>Pseudomonadota</taxon>
        <taxon>Alphaproteobacteria</taxon>
        <taxon>Acetobacterales</taxon>
        <taxon>Acetobacteraceae</taxon>
        <taxon>Tanticharoenia</taxon>
    </lineage>
</organism>
<accession>A0A0D6MND1</accession>
<dbReference type="CDD" id="cd13530">
    <property type="entry name" value="PBP2_peptides_like"/>
    <property type="match status" value="1"/>
</dbReference>
<dbReference type="GO" id="GO:0015276">
    <property type="term" value="F:ligand-gated monoatomic ion channel activity"/>
    <property type="evidence" value="ECO:0007669"/>
    <property type="project" value="InterPro"/>
</dbReference>
<dbReference type="InterPro" id="IPR035906">
    <property type="entry name" value="MetI-like_sf"/>
</dbReference>
<dbReference type="CDD" id="cd06261">
    <property type="entry name" value="TM_PBP2"/>
    <property type="match status" value="1"/>
</dbReference>
<keyword evidence="3 9" id="KW-0813">Transport</keyword>
<evidence type="ECO:0000256" key="7">
    <source>
        <dbReference type="ARBA" id="ARBA00022989"/>
    </source>
</evidence>
<dbReference type="Gene3D" id="3.40.190.10">
    <property type="entry name" value="Periplasmic binding protein-like II"/>
    <property type="match status" value="2"/>
</dbReference>
<evidence type="ECO:0000256" key="4">
    <source>
        <dbReference type="ARBA" id="ARBA00022475"/>
    </source>
</evidence>
<dbReference type="InterPro" id="IPR000515">
    <property type="entry name" value="MetI-like"/>
</dbReference>
<dbReference type="InterPro" id="IPR001638">
    <property type="entry name" value="Solute-binding_3/MltF_N"/>
</dbReference>
<dbReference type="PANTHER" id="PTHR30614">
    <property type="entry name" value="MEMBRANE COMPONENT OF AMINO ACID ABC TRANSPORTER"/>
    <property type="match status" value="1"/>
</dbReference>
<evidence type="ECO:0000313" key="12">
    <source>
        <dbReference type="Proteomes" id="UP000032679"/>
    </source>
</evidence>
<gene>
    <name evidence="11" type="ORF">Tasa_033_024</name>
</gene>
<dbReference type="PANTHER" id="PTHR30614:SF0">
    <property type="entry name" value="L-CYSTINE TRANSPORT SYSTEM PERMEASE PROTEIN TCYL"/>
    <property type="match status" value="1"/>
</dbReference>
<protein>
    <submittedName>
        <fullName evidence="11">Polar amino acid ABC transporter inner membrane subunit</fullName>
    </submittedName>
</protein>
<feature type="transmembrane region" description="Helical" evidence="9">
    <location>
        <begin position="453"/>
        <end position="472"/>
    </location>
</feature>
<dbReference type="NCBIfam" id="TIGR01726">
    <property type="entry name" value="HEQRo_perm_3TM"/>
    <property type="match status" value="1"/>
</dbReference>
<feature type="domain" description="ABC transmembrane type-1" evidence="10">
    <location>
        <begin position="287"/>
        <end position="475"/>
    </location>
</feature>
<dbReference type="InterPro" id="IPR043429">
    <property type="entry name" value="ArtM/GltK/GlnP/TcyL/YhdX-like"/>
</dbReference>
<comment type="caution">
    <text evidence="11">The sequence shown here is derived from an EMBL/GenBank/DDBJ whole genome shotgun (WGS) entry which is preliminary data.</text>
</comment>
<evidence type="ECO:0000259" key="10">
    <source>
        <dbReference type="PROSITE" id="PS50928"/>
    </source>
</evidence>
<keyword evidence="5 9" id="KW-0812">Transmembrane</keyword>
<keyword evidence="8 9" id="KW-0472">Membrane</keyword>
<proteinExistence type="inferred from homology"/>
<dbReference type="InterPro" id="IPR010065">
    <property type="entry name" value="AA_ABC_transptr_permease_3TM"/>
</dbReference>
<keyword evidence="12" id="KW-1185">Reference proteome</keyword>
<evidence type="ECO:0000256" key="9">
    <source>
        <dbReference type="RuleBase" id="RU363032"/>
    </source>
</evidence>
<keyword evidence="6" id="KW-0029">Amino-acid transport</keyword>
<dbReference type="SUPFAM" id="SSF53850">
    <property type="entry name" value="Periplasmic binding protein-like II"/>
    <property type="match status" value="1"/>
</dbReference>
<dbReference type="SUPFAM" id="SSF161098">
    <property type="entry name" value="MetI-like"/>
    <property type="match status" value="1"/>
</dbReference>
<comment type="subcellular location">
    <subcellularLocation>
        <location evidence="1">Cell inner membrane</location>
        <topology evidence="1">Multi-pass membrane protein</topology>
    </subcellularLocation>
    <subcellularLocation>
        <location evidence="9">Cell membrane</location>
        <topology evidence="9">Multi-pass membrane protein</topology>
    </subcellularLocation>
</comment>
<evidence type="ECO:0000313" key="11">
    <source>
        <dbReference type="EMBL" id="GAN54910.1"/>
    </source>
</evidence>
<reference evidence="11 12" key="1">
    <citation type="submission" date="2012-10" db="EMBL/GenBank/DDBJ databases">
        <title>Genome sequencing of Tanticharoenia sakaeratensis NBRC 103193.</title>
        <authorList>
            <person name="Azuma Y."/>
            <person name="Hadano H."/>
            <person name="Hirakawa H."/>
            <person name="Matsushita K."/>
        </authorList>
    </citation>
    <scope>NUCLEOTIDE SEQUENCE [LARGE SCALE GENOMIC DNA]</scope>
    <source>
        <strain evidence="11 12">NBRC 103193</strain>
    </source>
</reference>
<feature type="transmembrane region" description="Helical" evidence="9">
    <location>
        <begin position="276"/>
        <end position="309"/>
    </location>
</feature>
<comment type="similarity">
    <text evidence="2">Belongs to the binding-protein-dependent transport system permease family. HisMQ subfamily.</text>
</comment>
<dbReference type="PROSITE" id="PS50928">
    <property type="entry name" value="ABC_TM1"/>
    <property type="match status" value="1"/>
</dbReference>
<name>A0A0D6MND1_9PROT</name>
<dbReference type="AlphaFoldDB" id="A0A0D6MND1"/>
<dbReference type="Pfam" id="PF00528">
    <property type="entry name" value="BPD_transp_1"/>
    <property type="match status" value="1"/>
</dbReference>
<dbReference type="GO" id="GO:0043190">
    <property type="term" value="C:ATP-binding cassette (ABC) transporter complex"/>
    <property type="evidence" value="ECO:0007669"/>
    <property type="project" value="InterPro"/>
</dbReference>
<evidence type="ECO:0000256" key="8">
    <source>
        <dbReference type="ARBA" id="ARBA00023136"/>
    </source>
</evidence>
<dbReference type="RefSeq" id="WP_148505959.1">
    <property type="nucleotide sequence ID" value="NZ_BALE01000033.1"/>
</dbReference>
<keyword evidence="4" id="KW-1003">Cell membrane</keyword>
<evidence type="ECO:0000256" key="3">
    <source>
        <dbReference type="ARBA" id="ARBA00022448"/>
    </source>
</evidence>
<evidence type="ECO:0000256" key="1">
    <source>
        <dbReference type="ARBA" id="ARBA00004429"/>
    </source>
</evidence>
<keyword evidence="7 9" id="KW-1133">Transmembrane helix</keyword>
<dbReference type="Pfam" id="PF00497">
    <property type="entry name" value="SBP_bac_3"/>
    <property type="match status" value="1"/>
</dbReference>
<evidence type="ECO:0000256" key="6">
    <source>
        <dbReference type="ARBA" id="ARBA00022970"/>
    </source>
</evidence>
<dbReference type="STRING" id="1231623.Tasa_033_024"/>
<dbReference type="OrthoDB" id="7341446at2"/>
<dbReference type="InterPro" id="IPR001320">
    <property type="entry name" value="Iontro_rcpt_C"/>
</dbReference>
<dbReference type="SMART" id="SM00079">
    <property type="entry name" value="PBPe"/>
    <property type="match status" value="1"/>
</dbReference>
<evidence type="ECO:0000256" key="2">
    <source>
        <dbReference type="ARBA" id="ARBA00010072"/>
    </source>
</evidence>
<dbReference type="SMART" id="SM00062">
    <property type="entry name" value="PBPb"/>
    <property type="match status" value="1"/>
</dbReference>
<evidence type="ECO:0000256" key="5">
    <source>
        <dbReference type="ARBA" id="ARBA00022692"/>
    </source>
</evidence>
<dbReference type="EMBL" id="BALE01000033">
    <property type="protein sequence ID" value="GAN54910.1"/>
    <property type="molecule type" value="Genomic_DNA"/>
</dbReference>